<accession>A0ABP6QMR2</accession>
<dbReference type="SUPFAM" id="SSF88946">
    <property type="entry name" value="Sigma2 domain of RNA polymerase sigma factors"/>
    <property type="match status" value="1"/>
</dbReference>
<evidence type="ECO:0000256" key="5">
    <source>
        <dbReference type="ARBA" id="ARBA00023163"/>
    </source>
</evidence>
<dbReference type="InterPro" id="IPR014284">
    <property type="entry name" value="RNA_pol_sigma-70_dom"/>
</dbReference>
<evidence type="ECO:0000256" key="2">
    <source>
        <dbReference type="ARBA" id="ARBA00023015"/>
    </source>
</evidence>
<gene>
    <name evidence="8" type="ORF">GCM10010468_65720</name>
</gene>
<feature type="domain" description="RNA polymerase sigma factor 70 region 4 type 2" evidence="7">
    <location>
        <begin position="124"/>
        <end position="176"/>
    </location>
</feature>
<dbReference type="InterPro" id="IPR007627">
    <property type="entry name" value="RNA_pol_sigma70_r2"/>
</dbReference>
<dbReference type="InterPro" id="IPR013324">
    <property type="entry name" value="RNA_pol_sigma_r3/r4-like"/>
</dbReference>
<evidence type="ECO:0000313" key="9">
    <source>
        <dbReference type="Proteomes" id="UP001501237"/>
    </source>
</evidence>
<evidence type="ECO:0000256" key="4">
    <source>
        <dbReference type="ARBA" id="ARBA00023125"/>
    </source>
</evidence>
<dbReference type="PANTHER" id="PTHR43133:SF50">
    <property type="entry name" value="ECF RNA POLYMERASE SIGMA FACTOR SIGM"/>
    <property type="match status" value="1"/>
</dbReference>
<dbReference type="Pfam" id="PF08281">
    <property type="entry name" value="Sigma70_r4_2"/>
    <property type="match status" value="1"/>
</dbReference>
<dbReference type="RefSeq" id="WP_344836062.1">
    <property type="nucleotide sequence ID" value="NZ_BAAAUV010000024.1"/>
</dbReference>
<evidence type="ECO:0000259" key="7">
    <source>
        <dbReference type="Pfam" id="PF08281"/>
    </source>
</evidence>
<dbReference type="InterPro" id="IPR013325">
    <property type="entry name" value="RNA_pol_sigma_r2"/>
</dbReference>
<dbReference type="PANTHER" id="PTHR43133">
    <property type="entry name" value="RNA POLYMERASE ECF-TYPE SIGMA FACTO"/>
    <property type="match status" value="1"/>
</dbReference>
<feature type="domain" description="RNA polymerase sigma-70 region 2" evidence="6">
    <location>
        <begin position="30"/>
        <end position="96"/>
    </location>
</feature>
<keyword evidence="9" id="KW-1185">Reference proteome</keyword>
<keyword evidence="5" id="KW-0804">Transcription</keyword>
<dbReference type="Gene3D" id="1.10.1740.10">
    <property type="match status" value="1"/>
</dbReference>
<dbReference type="Pfam" id="PF04542">
    <property type="entry name" value="Sigma70_r2"/>
    <property type="match status" value="1"/>
</dbReference>
<comment type="similarity">
    <text evidence="1">Belongs to the sigma-70 factor family. ECF subfamily.</text>
</comment>
<comment type="caution">
    <text evidence="8">The sequence shown here is derived from an EMBL/GenBank/DDBJ whole genome shotgun (WGS) entry which is preliminary data.</text>
</comment>
<sequence length="184" mass="20422">MRHLCMFGQTGTVVAGAVKAPADTSALTALYRENLNGLIRMAVLLVGDEASAEDVVQDVFVRLQRSMPDLRDETKLLAYVRSAVLNGCRSVLRRRKLAFLRERAAPAAEIWSAESEAILGEDRREVLRALTRLPGRQREALVLRYYIDLADEEIAEAMGIRASTARSTLARALQALARELGEQR</sequence>
<proteinExistence type="inferred from homology"/>
<keyword evidence="3" id="KW-0731">Sigma factor</keyword>
<dbReference type="SUPFAM" id="SSF88659">
    <property type="entry name" value="Sigma3 and sigma4 domains of RNA polymerase sigma factors"/>
    <property type="match status" value="1"/>
</dbReference>
<reference evidence="9" key="1">
    <citation type="journal article" date="2019" name="Int. J. Syst. Evol. Microbiol.">
        <title>The Global Catalogue of Microorganisms (GCM) 10K type strain sequencing project: providing services to taxonomists for standard genome sequencing and annotation.</title>
        <authorList>
            <consortium name="The Broad Institute Genomics Platform"/>
            <consortium name="The Broad Institute Genome Sequencing Center for Infectious Disease"/>
            <person name="Wu L."/>
            <person name="Ma J."/>
        </authorList>
    </citation>
    <scope>NUCLEOTIDE SEQUENCE [LARGE SCALE GENOMIC DNA]</scope>
    <source>
        <strain evidence="9">JCM 9377</strain>
    </source>
</reference>
<dbReference type="NCBIfam" id="TIGR02937">
    <property type="entry name" value="sigma70-ECF"/>
    <property type="match status" value="1"/>
</dbReference>
<dbReference type="Proteomes" id="UP001501237">
    <property type="component" value="Unassembled WGS sequence"/>
</dbReference>
<dbReference type="InterPro" id="IPR039425">
    <property type="entry name" value="RNA_pol_sigma-70-like"/>
</dbReference>
<evidence type="ECO:0000259" key="6">
    <source>
        <dbReference type="Pfam" id="PF04542"/>
    </source>
</evidence>
<protein>
    <submittedName>
        <fullName evidence="8">SigE family RNA polymerase sigma factor</fullName>
    </submittedName>
</protein>
<keyword evidence="2" id="KW-0805">Transcription regulation</keyword>
<dbReference type="InterPro" id="IPR013249">
    <property type="entry name" value="RNA_pol_sigma70_r4_t2"/>
</dbReference>
<organism evidence="8 9">
    <name type="scientific">Actinocorallia longicatena</name>
    <dbReference type="NCBI Taxonomy" id="111803"/>
    <lineage>
        <taxon>Bacteria</taxon>
        <taxon>Bacillati</taxon>
        <taxon>Actinomycetota</taxon>
        <taxon>Actinomycetes</taxon>
        <taxon>Streptosporangiales</taxon>
        <taxon>Thermomonosporaceae</taxon>
        <taxon>Actinocorallia</taxon>
    </lineage>
</organism>
<evidence type="ECO:0000313" key="8">
    <source>
        <dbReference type="EMBL" id="GAA3233251.1"/>
    </source>
</evidence>
<dbReference type="Gene3D" id="1.10.10.10">
    <property type="entry name" value="Winged helix-like DNA-binding domain superfamily/Winged helix DNA-binding domain"/>
    <property type="match status" value="1"/>
</dbReference>
<keyword evidence="4" id="KW-0238">DNA-binding</keyword>
<dbReference type="InterPro" id="IPR036388">
    <property type="entry name" value="WH-like_DNA-bd_sf"/>
</dbReference>
<name>A0ABP6QMR2_9ACTN</name>
<dbReference type="CDD" id="cd06171">
    <property type="entry name" value="Sigma70_r4"/>
    <property type="match status" value="1"/>
</dbReference>
<evidence type="ECO:0000256" key="1">
    <source>
        <dbReference type="ARBA" id="ARBA00010641"/>
    </source>
</evidence>
<evidence type="ECO:0000256" key="3">
    <source>
        <dbReference type="ARBA" id="ARBA00023082"/>
    </source>
</evidence>
<dbReference type="EMBL" id="BAAAUV010000024">
    <property type="protein sequence ID" value="GAA3233251.1"/>
    <property type="molecule type" value="Genomic_DNA"/>
</dbReference>